<dbReference type="EMBL" id="BMRG01000003">
    <property type="protein sequence ID" value="GGP46430.1"/>
    <property type="molecule type" value="Genomic_DNA"/>
</dbReference>
<dbReference type="AlphaFoldDB" id="A0A918EC59"/>
<dbReference type="InterPro" id="IPR029058">
    <property type="entry name" value="AB_hydrolase_fold"/>
</dbReference>
<dbReference type="InterPro" id="IPR050471">
    <property type="entry name" value="AB_hydrolase"/>
</dbReference>
<reference evidence="2" key="2">
    <citation type="submission" date="2020-09" db="EMBL/GenBank/DDBJ databases">
        <authorList>
            <person name="Sun Q."/>
            <person name="Ohkuma M."/>
        </authorList>
    </citation>
    <scope>NUCLEOTIDE SEQUENCE</scope>
    <source>
        <strain evidence="2">JCM 3313</strain>
    </source>
</reference>
<dbReference type="SUPFAM" id="SSF53474">
    <property type="entry name" value="alpha/beta-Hydrolases"/>
    <property type="match status" value="1"/>
</dbReference>
<dbReference type="Pfam" id="PF12697">
    <property type="entry name" value="Abhydrolase_6"/>
    <property type="match status" value="1"/>
</dbReference>
<dbReference type="Gene3D" id="3.40.50.1820">
    <property type="entry name" value="alpha/beta hydrolase"/>
    <property type="match status" value="1"/>
</dbReference>
<evidence type="ECO:0000313" key="3">
    <source>
        <dbReference type="Proteomes" id="UP000639606"/>
    </source>
</evidence>
<name>A0A918EC59_9PSEU</name>
<dbReference type="PANTHER" id="PTHR43433">
    <property type="entry name" value="HYDROLASE, ALPHA/BETA FOLD FAMILY PROTEIN"/>
    <property type="match status" value="1"/>
</dbReference>
<proteinExistence type="predicted"/>
<gene>
    <name evidence="2" type="ORF">GCM10010185_17620</name>
</gene>
<protein>
    <submittedName>
        <fullName evidence="2">Alpha/beta hydrolase</fullName>
    </submittedName>
</protein>
<evidence type="ECO:0000259" key="1">
    <source>
        <dbReference type="Pfam" id="PF12697"/>
    </source>
</evidence>
<dbReference type="Proteomes" id="UP000639606">
    <property type="component" value="Unassembled WGS sequence"/>
</dbReference>
<organism evidence="2 3">
    <name type="scientific">Saccharothrix coeruleofusca</name>
    <dbReference type="NCBI Taxonomy" id="33919"/>
    <lineage>
        <taxon>Bacteria</taxon>
        <taxon>Bacillati</taxon>
        <taxon>Actinomycetota</taxon>
        <taxon>Actinomycetes</taxon>
        <taxon>Pseudonocardiales</taxon>
        <taxon>Pseudonocardiaceae</taxon>
        <taxon>Saccharothrix</taxon>
    </lineage>
</organism>
<keyword evidence="2" id="KW-0378">Hydrolase</keyword>
<feature type="domain" description="AB hydrolase-1" evidence="1">
    <location>
        <begin position="12"/>
        <end position="230"/>
    </location>
</feature>
<evidence type="ECO:0000313" key="2">
    <source>
        <dbReference type="EMBL" id="GGP46430.1"/>
    </source>
</evidence>
<dbReference type="GO" id="GO:0016787">
    <property type="term" value="F:hydrolase activity"/>
    <property type="evidence" value="ECO:0007669"/>
    <property type="project" value="UniProtKB-KW"/>
</dbReference>
<comment type="caution">
    <text evidence="2">The sequence shown here is derived from an EMBL/GenBank/DDBJ whole genome shotgun (WGS) entry which is preliminary data.</text>
</comment>
<sequence>MQARIRGMDLPLVLLHAFPLDSRMWDGVRERLDPITPDQRAQGEPDLAAAARRVLDHLDERGIERAVVGGCSMGGYVAMALLRQAPERLAGLVLADTRAGADTEEARANRLAVAERAEAEGVGEWLAGTVPALLAPTSPEEVSSRVRGWVLDQDPADVAWAQRAMAARPDSTELLRAARVPALVVVGEHDGLTPPRQARELADLLRGELVQLPGVGHLAPVEAPDAFADAVLDWRQRLAL</sequence>
<reference evidence="2" key="1">
    <citation type="journal article" date="2014" name="Int. J. Syst. Evol. Microbiol.">
        <title>Complete genome sequence of Corynebacterium casei LMG S-19264T (=DSM 44701T), isolated from a smear-ripened cheese.</title>
        <authorList>
            <consortium name="US DOE Joint Genome Institute (JGI-PGF)"/>
            <person name="Walter F."/>
            <person name="Albersmeier A."/>
            <person name="Kalinowski J."/>
            <person name="Ruckert C."/>
        </authorList>
    </citation>
    <scope>NUCLEOTIDE SEQUENCE</scope>
    <source>
        <strain evidence="2">JCM 3313</strain>
    </source>
</reference>
<dbReference type="InterPro" id="IPR000073">
    <property type="entry name" value="AB_hydrolase_1"/>
</dbReference>
<accession>A0A918EC59</accession>
<keyword evidence="3" id="KW-1185">Reference proteome</keyword>
<dbReference type="PANTHER" id="PTHR43433:SF5">
    <property type="entry name" value="AB HYDROLASE-1 DOMAIN-CONTAINING PROTEIN"/>
    <property type="match status" value="1"/>
</dbReference>